<organism evidence="1">
    <name type="scientific">Siphoviridae sp. ct6YY1</name>
    <dbReference type="NCBI Taxonomy" id="2825343"/>
    <lineage>
        <taxon>Viruses</taxon>
        <taxon>Duplodnaviria</taxon>
        <taxon>Heunggongvirae</taxon>
        <taxon>Uroviricota</taxon>
        <taxon>Caudoviricetes</taxon>
    </lineage>
</organism>
<protein>
    <submittedName>
        <fullName evidence="1">Uncharacterized protein</fullName>
    </submittedName>
</protein>
<reference evidence="1" key="1">
    <citation type="journal article" date="2021" name="Proc. Natl. Acad. Sci. U.S.A.">
        <title>A Catalog of Tens of Thousands of Viruses from Human Metagenomes Reveals Hidden Associations with Chronic Diseases.</title>
        <authorList>
            <person name="Tisza M.J."/>
            <person name="Buck C.B."/>
        </authorList>
    </citation>
    <scope>NUCLEOTIDE SEQUENCE</scope>
    <source>
        <strain evidence="1">Ct6YY1</strain>
    </source>
</reference>
<evidence type="ECO:0000313" key="1">
    <source>
        <dbReference type="EMBL" id="DAG01079.1"/>
    </source>
</evidence>
<sequence length="69" mass="7594">MGSNLAGDTISTTGEVQNLAACLLRQMRQLVNGFQSCLNISHVGFRLSVRNLTHQLPPGHYVVAVRWSE</sequence>
<dbReference type="EMBL" id="BK016186">
    <property type="protein sequence ID" value="DAG01079.1"/>
    <property type="molecule type" value="Genomic_DNA"/>
</dbReference>
<proteinExistence type="predicted"/>
<accession>A0A8S5V378</accession>
<name>A0A8S5V378_9CAUD</name>